<proteinExistence type="predicted"/>
<dbReference type="InterPro" id="IPR001647">
    <property type="entry name" value="HTH_TetR"/>
</dbReference>
<dbReference type="PANTHER" id="PTHR47506">
    <property type="entry name" value="TRANSCRIPTIONAL REGULATORY PROTEIN"/>
    <property type="match status" value="1"/>
</dbReference>
<dbReference type="PANTHER" id="PTHR47506:SF7">
    <property type="entry name" value="TRANSCRIPTIONAL REGULATORY PROTEIN"/>
    <property type="match status" value="1"/>
</dbReference>
<evidence type="ECO:0000313" key="8">
    <source>
        <dbReference type="Proteomes" id="UP000275069"/>
    </source>
</evidence>
<feature type="region of interest" description="Disordered" evidence="5">
    <location>
        <begin position="1"/>
        <end position="26"/>
    </location>
</feature>
<evidence type="ECO:0000256" key="3">
    <source>
        <dbReference type="ARBA" id="ARBA00023163"/>
    </source>
</evidence>
<dbReference type="PROSITE" id="PS50977">
    <property type="entry name" value="HTH_TETR_2"/>
    <property type="match status" value="1"/>
</dbReference>
<dbReference type="Pfam" id="PF00440">
    <property type="entry name" value="TetR_N"/>
    <property type="match status" value="1"/>
</dbReference>
<dbReference type="Gene3D" id="1.10.357.10">
    <property type="entry name" value="Tetracycline Repressor, domain 2"/>
    <property type="match status" value="1"/>
</dbReference>
<dbReference type="RefSeq" id="WP_120789576.1">
    <property type="nucleotide sequence ID" value="NZ_CP032624.1"/>
</dbReference>
<keyword evidence="8" id="KW-1185">Reference proteome</keyword>
<evidence type="ECO:0000256" key="2">
    <source>
        <dbReference type="ARBA" id="ARBA00023125"/>
    </source>
</evidence>
<keyword evidence="1" id="KW-0805">Transcription regulation</keyword>
<feature type="DNA-binding region" description="H-T-H motif" evidence="4">
    <location>
        <begin position="47"/>
        <end position="66"/>
    </location>
</feature>
<feature type="domain" description="HTH tetR-type" evidence="6">
    <location>
        <begin position="24"/>
        <end position="84"/>
    </location>
</feature>
<keyword evidence="2 4" id="KW-0238">DNA-binding</keyword>
<evidence type="ECO:0000313" key="7">
    <source>
        <dbReference type="EMBL" id="AYG04046.1"/>
    </source>
</evidence>
<dbReference type="OrthoDB" id="5242390at2"/>
<dbReference type="EMBL" id="CP032624">
    <property type="protein sequence ID" value="AYG04046.1"/>
    <property type="molecule type" value="Genomic_DNA"/>
</dbReference>
<sequence length="211" mass="22540">MWRQHGPPDDAEAGMGRSSRADAQQHREDIVEAAAAILKRRGLDGATIPQMMAEVGMTHGGFYRHFSSKDELAAAAIDHAFAEQRAEFDGIAARHAGDHAGALEELAAIYLSEQHRLRQIDDCPVAALATDVGRSAPGSAMRDPFTRGLDQILEQIAALGSDTAGSDEDRRVAIGIFATLVGAISLARATDDRALAAEILDAAHTHLDQLR</sequence>
<evidence type="ECO:0000256" key="4">
    <source>
        <dbReference type="PROSITE-ProRule" id="PRU00335"/>
    </source>
</evidence>
<dbReference type="SUPFAM" id="SSF48498">
    <property type="entry name" value="Tetracyclin repressor-like, C-terminal domain"/>
    <property type="match status" value="1"/>
</dbReference>
<keyword evidence="3" id="KW-0804">Transcription</keyword>
<dbReference type="Gene3D" id="1.10.10.60">
    <property type="entry name" value="Homeodomain-like"/>
    <property type="match status" value="1"/>
</dbReference>
<dbReference type="InterPro" id="IPR036271">
    <property type="entry name" value="Tet_transcr_reg_TetR-rel_C_sf"/>
</dbReference>
<evidence type="ECO:0000256" key="5">
    <source>
        <dbReference type="SAM" id="MobiDB-lite"/>
    </source>
</evidence>
<dbReference type="GO" id="GO:0003677">
    <property type="term" value="F:DNA binding"/>
    <property type="evidence" value="ECO:0007669"/>
    <property type="project" value="UniProtKB-UniRule"/>
</dbReference>
<dbReference type="PRINTS" id="PR00455">
    <property type="entry name" value="HTHTETR"/>
</dbReference>
<accession>A0A387BSP1</accession>
<evidence type="ECO:0000259" key="6">
    <source>
        <dbReference type="PROSITE" id="PS50977"/>
    </source>
</evidence>
<protein>
    <submittedName>
        <fullName evidence="7">TetR/AcrR family transcriptional regulator</fullName>
    </submittedName>
</protein>
<dbReference type="AlphaFoldDB" id="A0A387BSP1"/>
<dbReference type="SUPFAM" id="SSF46689">
    <property type="entry name" value="Homeodomain-like"/>
    <property type="match status" value="1"/>
</dbReference>
<dbReference type="InterPro" id="IPR009057">
    <property type="entry name" value="Homeodomain-like_sf"/>
</dbReference>
<organism evidence="7 8">
    <name type="scientific">Gryllotalpicola protaetiae</name>
    <dbReference type="NCBI Taxonomy" id="2419771"/>
    <lineage>
        <taxon>Bacteria</taxon>
        <taxon>Bacillati</taxon>
        <taxon>Actinomycetota</taxon>
        <taxon>Actinomycetes</taxon>
        <taxon>Micrococcales</taxon>
        <taxon>Microbacteriaceae</taxon>
        <taxon>Gryllotalpicola</taxon>
    </lineage>
</organism>
<dbReference type="KEGG" id="gry:D7I44_11245"/>
<gene>
    <name evidence="7" type="ORF">D7I44_11245</name>
</gene>
<name>A0A387BSP1_9MICO</name>
<evidence type="ECO:0000256" key="1">
    <source>
        <dbReference type="ARBA" id="ARBA00023015"/>
    </source>
</evidence>
<dbReference type="Proteomes" id="UP000275069">
    <property type="component" value="Chromosome"/>
</dbReference>
<reference evidence="7 8" key="1">
    <citation type="submission" date="2018-09" db="EMBL/GenBank/DDBJ databases">
        <title>Genome sequencing of strain 2DFW10M-5.</title>
        <authorList>
            <person name="Heo J."/>
            <person name="Kim S.-J."/>
            <person name="Kwon S.-W."/>
        </authorList>
    </citation>
    <scope>NUCLEOTIDE SEQUENCE [LARGE SCALE GENOMIC DNA]</scope>
    <source>
        <strain evidence="7 8">2DFW10M-5</strain>
    </source>
</reference>